<proteinExistence type="predicted"/>
<dbReference type="OrthoDB" id="9783269at2"/>
<sequence>MKITLIRHGETKGNFEKRYIGATDEPLSSKGIGEIKQNLEKHVYPKADIVIVSPKQRCIQTAKIVYSTKNLRICDQLQECNFGRFENKNYIELSGDKDYQNWIQSNGTIDFPDGESIVEFKSRCIRGFEECINLYDRLDIVFVIHGGTIMSVLEKFGFPHREYFDWQIKNGNGYTGEWKDGKLHNLTKLF</sequence>
<dbReference type="Proteomes" id="UP000255036">
    <property type="component" value="Unassembled WGS sequence"/>
</dbReference>
<keyword evidence="1" id="KW-0324">Glycolysis</keyword>
<dbReference type="InterPro" id="IPR050275">
    <property type="entry name" value="PGM_Phosphatase"/>
</dbReference>
<dbReference type="PROSITE" id="PS00175">
    <property type="entry name" value="PG_MUTASE"/>
    <property type="match status" value="1"/>
</dbReference>
<name>A0A371ATZ3_9FIRM</name>
<dbReference type="GO" id="GO:0016791">
    <property type="term" value="F:phosphatase activity"/>
    <property type="evidence" value="ECO:0007669"/>
    <property type="project" value="TreeGrafter"/>
</dbReference>
<keyword evidence="5" id="KW-1185">Reference proteome</keyword>
<dbReference type="CDD" id="cd07067">
    <property type="entry name" value="HP_PGM_like"/>
    <property type="match status" value="1"/>
</dbReference>
<dbReference type="AlphaFoldDB" id="A0A371ATZ3"/>
<comment type="caution">
    <text evidence="4">The sequence shown here is derived from an EMBL/GenBank/DDBJ whole genome shotgun (WGS) entry which is preliminary data.</text>
</comment>
<protein>
    <submittedName>
        <fullName evidence="4">Histidine phosphatase family protein</fullName>
    </submittedName>
</protein>
<organism evidence="4 5">
    <name type="scientific">Anaerosacchariphilus polymeriproducens</name>
    <dbReference type="NCBI Taxonomy" id="1812858"/>
    <lineage>
        <taxon>Bacteria</taxon>
        <taxon>Bacillati</taxon>
        <taxon>Bacillota</taxon>
        <taxon>Clostridia</taxon>
        <taxon>Lachnospirales</taxon>
        <taxon>Lachnospiraceae</taxon>
        <taxon>Anaerosacchariphilus</taxon>
    </lineage>
</organism>
<feature type="binding site" evidence="3">
    <location>
        <begin position="7"/>
        <end position="14"/>
    </location>
    <ligand>
        <name>substrate</name>
    </ligand>
</feature>
<dbReference type="InterPro" id="IPR013078">
    <property type="entry name" value="His_Pase_superF_clade-1"/>
</dbReference>
<dbReference type="PANTHER" id="PTHR48100:SF1">
    <property type="entry name" value="HISTIDINE PHOSPHATASE FAMILY PROTEIN-RELATED"/>
    <property type="match status" value="1"/>
</dbReference>
<keyword evidence="2" id="KW-0413">Isomerase</keyword>
<dbReference type="SUPFAM" id="SSF53254">
    <property type="entry name" value="Phosphoglycerate mutase-like"/>
    <property type="match status" value="1"/>
</dbReference>
<dbReference type="EMBL" id="QRCT01000034">
    <property type="protein sequence ID" value="RDU22970.1"/>
    <property type="molecule type" value="Genomic_DNA"/>
</dbReference>
<evidence type="ECO:0000256" key="1">
    <source>
        <dbReference type="ARBA" id="ARBA00023152"/>
    </source>
</evidence>
<accession>A0A371ATZ3</accession>
<gene>
    <name evidence="4" type="ORF">DWV06_11395</name>
</gene>
<evidence type="ECO:0000313" key="5">
    <source>
        <dbReference type="Proteomes" id="UP000255036"/>
    </source>
</evidence>
<dbReference type="Pfam" id="PF00300">
    <property type="entry name" value="His_Phos_1"/>
    <property type="match status" value="1"/>
</dbReference>
<dbReference type="SMART" id="SM00855">
    <property type="entry name" value="PGAM"/>
    <property type="match status" value="1"/>
</dbReference>
<evidence type="ECO:0000313" key="4">
    <source>
        <dbReference type="EMBL" id="RDU22970.1"/>
    </source>
</evidence>
<evidence type="ECO:0000256" key="3">
    <source>
        <dbReference type="PIRSR" id="PIRSR613078-2"/>
    </source>
</evidence>
<dbReference type="Gene3D" id="3.40.50.1240">
    <property type="entry name" value="Phosphoglycerate mutase-like"/>
    <property type="match status" value="1"/>
</dbReference>
<dbReference type="InterPro" id="IPR001345">
    <property type="entry name" value="PG/BPGM_mutase_AS"/>
</dbReference>
<dbReference type="RefSeq" id="WP_115482312.1">
    <property type="nucleotide sequence ID" value="NZ_QRCT01000034.1"/>
</dbReference>
<evidence type="ECO:0000256" key="2">
    <source>
        <dbReference type="ARBA" id="ARBA00023235"/>
    </source>
</evidence>
<feature type="binding site" evidence="3">
    <location>
        <position position="57"/>
    </location>
    <ligand>
        <name>substrate</name>
    </ligand>
</feature>
<dbReference type="InterPro" id="IPR029033">
    <property type="entry name" value="His_PPase_superfam"/>
</dbReference>
<reference evidence="4 5" key="1">
    <citation type="submission" date="2018-07" db="EMBL/GenBank/DDBJ databases">
        <title>Anaerosacharophilus polymeroproducens gen. nov. sp. nov., an anaerobic bacterium isolated from salt field.</title>
        <authorList>
            <person name="Kim W."/>
            <person name="Yang S.-H."/>
            <person name="Oh J."/>
            <person name="Lee J.-H."/>
            <person name="Kwon K.K."/>
        </authorList>
    </citation>
    <scope>NUCLEOTIDE SEQUENCE [LARGE SCALE GENOMIC DNA]</scope>
    <source>
        <strain evidence="4 5">MCWD5</strain>
    </source>
</reference>
<dbReference type="PANTHER" id="PTHR48100">
    <property type="entry name" value="BROAD-SPECIFICITY PHOSPHATASE YOR283W-RELATED"/>
    <property type="match status" value="1"/>
</dbReference>
<dbReference type="GO" id="GO:0005737">
    <property type="term" value="C:cytoplasm"/>
    <property type="evidence" value="ECO:0007669"/>
    <property type="project" value="TreeGrafter"/>
</dbReference>